<proteinExistence type="inferred from homology"/>
<evidence type="ECO:0000256" key="17">
    <source>
        <dbReference type="ARBA" id="ARBA00065259"/>
    </source>
</evidence>
<feature type="compositionally biased region" description="Basic and acidic residues" evidence="19">
    <location>
        <begin position="1167"/>
        <end position="1205"/>
    </location>
</feature>
<keyword evidence="14" id="KW-0238">DNA-binding</keyword>
<dbReference type="Gene3D" id="1.10.150.20">
    <property type="entry name" value="5' to 3' exonuclease, C-terminal subdomain"/>
    <property type="match status" value="1"/>
</dbReference>
<dbReference type="InterPro" id="IPR001044">
    <property type="entry name" value="XPG/Rad2_eukaryotes"/>
</dbReference>
<dbReference type="PANTHER" id="PTHR16171">
    <property type="entry name" value="DNA REPAIR PROTEIN COMPLEMENTING XP-G CELLS-RELATED"/>
    <property type="match status" value="1"/>
</dbReference>
<keyword evidence="8" id="KW-0540">Nuclease</keyword>
<evidence type="ECO:0000256" key="3">
    <source>
        <dbReference type="ARBA" id="ARBA00004286"/>
    </source>
</evidence>
<feature type="compositionally biased region" description="Basic and acidic residues" evidence="19">
    <location>
        <begin position="15"/>
        <end position="26"/>
    </location>
</feature>
<feature type="compositionally biased region" description="Basic and acidic residues" evidence="19">
    <location>
        <begin position="790"/>
        <end position="801"/>
    </location>
</feature>
<dbReference type="PANTHER" id="PTHR16171:SF11">
    <property type="entry name" value="DNA EXCISION REPAIR PROTEIN ERCC-5"/>
    <property type="match status" value="1"/>
</dbReference>
<dbReference type="CDD" id="cd02440">
    <property type="entry name" value="AdoMet_MTases"/>
    <property type="match status" value="1"/>
</dbReference>
<evidence type="ECO:0000256" key="15">
    <source>
        <dbReference type="ARBA" id="ARBA00023204"/>
    </source>
</evidence>
<evidence type="ECO:0000313" key="22">
    <source>
        <dbReference type="EMBL" id="MXQ89755.1"/>
    </source>
</evidence>
<comment type="cofactor">
    <cofactor evidence="1">
        <name>Mg(2+)</name>
        <dbReference type="ChEBI" id="CHEBI:18420"/>
    </cofactor>
</comment>
<dbReference type="SUPFAM" id="SSF53335">
    <property type="entry name" value="S-adenosyl-L-methionine-dependent methyltransferases"/>
    <property type="match status" value="1"/>
</dbReference>
<dbReference type="InterPro" id="IPR006086">
    <property type="entry name" value="XPG-I_dom"/>
</dbReference>
<feature type="region of interest" description="Disordered" evidence="19">
    <location>
        <begin position="1"/>
        <end position="32"/>
    </location>
</feature>
<evidence type="ECO:0000256" key="12">
    <source>
        <dbReference type="ARBA" id="ARBA00022801"/>
    </source>
</evidence>
<comment type="subunit">
    <text evidence="17">Monomer. Homodimer. Component of the homologous recombination repair (HR) complex composed of ERCC5/XPG, BRCA2, PALB2, DSS1 and RAD51. Within the complex, interacts with BRCA2 and PALB2. Interacts with RNA polymerase II. Interacts (via C-terminus) with ERCC6/CSB; the interaction stimulates ERCC6/CSB binding to the DNA repair bubble and ERCC6/CSB ATPase activity. May form a complex composed of RNA polymerase II, ERCC6/CSB and ERCC5/XPG which associates with the DNA repair bubble during transcription-coupled nucleotide excision repair. Interacts with BRCA1; the interaction promotes the release of BRCA1 from DNA. Interacts with PCNA. Interacts with NTHL1; the interaction stimulates NTHL1 activity and NTHL1 binding to its DNA substrate.</text>
</comment>
<evidence type="ECO:0000256" key="10">
    <source>
        <dbReference type="ARBA" id="ARBA00022759"/>
    </source>
</evidence>
<keyword evidence="9" id="KW-0479">Metal-binding</keyword>
<evidence type="ECO:0000256" key="19">
    <source>
        <dbReference type="SAM" id="MobiDB-lite"/>
    </source>
</evidence>
<comment type="caution">
    <text evidence="22">The sequence shown here is derived from an EMBL/GenBank/DDBJ whole genome shotgun (WGS) entry which is preliminary data.</text>
</comment>
<dbReference type="GO" id="GO:0005694">
    <property type="term" value="C:chromosome"/>
    <property type="evidence" value="ECO:0007669"/>
    <property type="project" value="UniProtKB-SubCell"/>
</dbReference>
<keyword evidence="6" id="KW-0808">Transferase</keyword>
<evidence type="ECO:0000256" key="6">
    <source>
        <dbReference type="ARBA" id="ARBA00022603"/>
    </source>
</evidence>
<dbReference type="CDD" id="cd09904">
    <property type="entry name" value="H3TH_XPG"/>
    <property type="match status" value="1"/>
</dbReference>
<dbReference type="PROSITE" id="PS00841">
    <property type="entry name" value="XPG_1"/>
    <property type="match status" value="1"/>
</dbReference>
<dbReference type="Proteomes" id="UP000322234">
    <property type="component" value="Unassembled WGS sequence"/>
</dbReference>
<feature type="compositionally biased region" description="Basic residues" evidence="19">
    <location>
        <begin position="154"/>
        <end position="177"/>
    </location>
</feature>
<feature type="region of interest" description="Disordered" evidence="19">
    <location>
        <begin position="1606"/>
        <end position="1648"/>
    </location>
</feature>
<dbReference type="GO" id="GO:0008168">
    <property type="term" value="F:methyltransferase activity"/>
    <property type="evidence" value="ECO:0007669"/>
    <property type="project" value="UniProtKB-KW"/>
</dbReference>
<dbReference type="InterPro" id="IPR006085">
    <property type="entry name" value="XPG_DNA_repair_N"/>
</dbReference>
<organism evidence="22 23">
    <name type="scientific">Bos mutus</name>
    <name type="common">wild yak</name>
    <dbReference type="NCBI Taxonomy" id="72004"/>
    <lineage>
        <taxon>Eukaryota</taxon>
        <taxon>Metazoa</taxon>
        <taxon>Chordata</taxon>
        <taxon>Craniata</taxon>
        <taxon>Vertebrata</taxon>
        <taxon>Euteleostomi</taxon>
        <taxon>Mammalia</taxon>
        <taxon>Eutheria</taxon>
        <taxon>Laurasiatheria</taxon>
        <taxon>Artiodactyla</taxon>
        <taxon>Ruminantia</taxon>
        <taxon>Pecora</taxon>
        <taxon>Bovidae</taxon>
        <taxon>Bovinae</taxon>
        <taxon>Bos</taxon>
    </lineage>
</organism>
<keyword evidence="10" id="KW-0255">Endonuclease</keyword>
<dbReference type="Pfam" id="PF00867">
    <property type="entry name" value="XPG_I"/>
    <property type="match status" value="1"/>
</dbReference>
<dbReference type="Pfam" id="PF10294">
    <property type="entry name" value="Methyltransf_16"/>
    <property type="match status" value="1"/>
</dbReference>
<dbReference type="PROSITE" id="PS00842">
    <property type="entry name" value="XPG_2"/>
    <property type="match status" value="1"/>
</dbReference>
<protein>
    <recommendedName>
        <fullName evidence="18">DNA excision repair protein ERCC-5</fullName>
    </recommendedName>
</protein>
<dbReference type="InterPro" id="IPR029060">
    <property type="entry name" value="PIN-like_dom_sf"/>
</dbReference>
<feature type="region of interest" description="Disordered" evidence="19">
    <location>
        <begin position="1537"/>
        <end position="1581"/>
    </location>
</feature>
<dbReference type="InterPro" id="IPR036279">
    <property type="entry name" value="5-3_exonuclease_C_sf"/>
</dbReference>
<feature type="compositionally biased region" description="Basic and acidic residues" evidence="19">
    <location>
        <begin position="448"/>
        <end position="457"/>
    </location>
</feature>
<dbReference type="EMBL" id="VBQZ03000058">
    <property type="protein sequence ID" value="MXQ89755.1"/>
    <property type="molecule type" value="Genomic_DNA"/>
</dbReference>
<accession>A0A6B0RIH5</accession>
<keyword evidence="23" id="KW-1185">Reference proteome</keyword>
<dbReference type="InterPro" id="IPR029063">
    <property type="entry name" value="SAM-dependent_MTases_sf"/>
</dbReference>
<feature type="compositionally biased region" description="Basic and acidic residues" evidence="19">
    <location>
        <begin position="898"/>
        <end position="908"/>
    </location>
</feature>
<dbReference type="Gene3D" id="3.40.50.1010">
    <property type="entry name" value="5'-nuclease"/>
    <property type="match status" value="2"/>
</dbReference>
<feature type="domain" description="XPG N-terminal" evidence="21">
    <location>
        <begin position="471"/>
        <end position="551"/>
    </location>
</feature>
<keyword evidence="16" id="KW-0539">Nucleus</keyword>
<evidence type="ECO:0000256" key="8">
    <source>
        <dbReference type="ARBA" id="ARBA00022722"/>
    </source>
</evidence>
<evidence type="ECO:0000256" key="2">
    <source>
        <dbReference type="ARBA" id="ARBA00004123"/>
    </source>
</evidence>
<evidence type="ECO:0000256" key="5">
    <source>
        <dbReference type="ARBA" id="ARBA00022454"/>
    </source>
</evidence>
<evidence type="ECO:0000256" key="9">
    <source>
        <dbReference type="ARBA" id="ARBA00022723"/>
    </source>
</evidence>
<feature type="region of interest" description="Disordered" evidence="19">
    <location>
        <begin position="151"/>
        <end position="181"/>
    </location>
</feature>
<feature type="compositionally biased region" description="Low complexity" evidence="19">
    <location>
        <begin position="1607"/>
        <end position="1640"/>
    </location>
</feature>
<evidence type="ECO:0000256" key="16">
    <source>
        <dbReference type="ARBA" id="ARBA00023242"/>
    </source>
</evidence>
<dbReference type="PRINTS" id="PR00853">
    <property type="entry name" value="XPGRADSUPER"/>
</dbReference>
<keyword evidence="6" id="KW-0489">Methyltransferase</keyword>
<dbReference type="InterPro" id="IPR006084">
    <property type="entry name" value="XPG/Rad2"/>
</dbReference>
<dbReference type="GO" id="GO:0003697">
    <property type="term" value="F:single-stranded DNA binding"/>
    <property type="evidence" value="ECO:0007669"/>
    <property type="project" value="InterPro"/>
</dbReference>
<sequence length="2033" mass="227901">MPNVAEAEGADDSGNGEHKSERRSPEESLQGAVQSFCTRVSGEPLGPRGDGHYPWSCPVTHTREKIYAICSDYAFLNQATSIYKTPNPARSCQSDSTSLSVANNSSRYVGISASTSDIIYNEENSLENLSNSLGKLPLAWEIDKSEFDGVTTNLKHKSGNGKKQVSKKKTSDKKGRHQREWPQYSPLEDIKQRKVLDLRRWYCISRPQYKTSCGISSLVSCWNFLYSTMGAGNLPPISQEEALHILGFQPPFEDIRFGPFTGNTTLMRWFRQINDHFRVKGCSYVLYKPHGKNKTAGETASGALSKLTHGLKDESLAYIYHCQNHYFCPIGFEATPVKANKAYSRGPLTPQEVEYWILIGESSRKHPAIHCKKWADIVTDLNTQNPEYLDIRHLERGLQYRKTKKVGGNLHCIIAFQRLSWQRFGLWNFPFGTIRQESQPPMHAHGIAKSESEDNISKKQHGRLGRSFSTGFHQDSTWKKMSNISIWLNQALKGVRDRHGNSIENAHLLTLFHRLCKLLFFRIRPIFVFDGDAPLLKKQTLAKRRHKKDLAASDSKTTTEKLLKTFLKRQVIKTALKSKRQAENYIHFKDEHFLSLPSLTQVQREDDIYALPPLQEKEKNSSEEEDEKEWQERMSQKQALQEEFFQNPHAVDIESEDFNSLPLEVKHEILTDMKEFTKRRRTLFEAMPEESNDFSQYQLKGLLKKNYLNQHIENVEKEMNQQHSGQIQRQYEDEGGFLKEVESRRVVSEDTSHYILIKGVQAKKATEADSEPLPSCSEKHSGALDTKSPPCEKLKPKKEPDASPPSPRTLLAMQAALLGSSSEDELEGKHRRPCDVKSPPAPAPEGSVSPLTLLAIQRALDDDDEDLKLHASVQTEGAGRRKPRPLVSSSDEEAVEEPEVRDGDRELLTEAPRAASVTLTEEHVMKKSDEKEQTDSAPLLRTVFCQGSESSFPKEQMPSMHALKEPFQPSAESTAQDGKDLVPLESTVVPHGDAPGLPGEPEQIPTPPTSPSSVSRSGTYTRVPEPQQALPPESKRAASVLSSDDETEPEKNPAPDVVGTASLQESSNTLSVAIDTVSDLGNEAPSSAPEHENFLKTIQEHESVGSAGQGLISVPESTEPTEVDSEDSESDGSFIEVQSINSNDELQAELQEASRPPSGQSEEEPTGTEKEEATGDSEGLPREISESEAVATEKHGETEKDAEDSLHEWQDIDLDELEALESNLLTQQNTLKAQKQQQERVAATVTGQMFLESQELLRLFGIPYIEAPMEAEAQCAILDLTDQTSGTITDDSDIWLFGARHVYKNFFNKNKFVEYYQYVDFHNQLGLDRNKLINLAYLLGSDYTEGIPTVGCVTAMEILNEFPGHGLEPLRKFSEWWHEAQENKKIRPNPYDTKVKKKLRKLQLTPGFPNPAVADAYLKPVVDESKGSFLWGKPDLDKIREYPFSSSDTGNIKANRYFGWNRTKTDESLFPVLKQLNVHQTQLRIDSFFRLAQQEKQEAKGIKSQRLNRAVTCMLRKEREEAASEVEAASVAMEKESEFLDEAKGKTQKRGTANRWKEPSSPKRKRLSDSKGGNESGGFLGEAYLSQSSEASSGEDAEYFPSMGVQRAKAPGASRARSSAAQSAAQPASRRDGGTTTSSSSDDDDGGRAKPVLLSILVMAVSAVEPPQRGKNHSPGLFPVVAGVNTNSELQPYMHVSRCTGYRYPLPASLLPVGRNCGNLIPAVRVLQHTLSQAFWGSCLRLKMAFAPRQETQLTRVHSFQEMIKKASVYRHPLANHLMDPEVQKESGEDGDDRTVVAEIMRRCFVPAFVTTIPWEGFHFAGHEIRINEATDCYGAVVWPSALVLCYFLETNVKQYNLVDKNVIEIGAGTGLVSIVASLLGAHVTATDLPELLGNLQYNISRNTKTKAKHLPQVKELSWGVALDKNFPRASINFDYILAADVVYAHPFLEELLVTFDHLCKETTVILWVMKFRLEKENKFVDRFEQLFDLEEISSFPSLNIKLYKAMKKNQKSACYPQRRMWKAKPISGRLLL</sequence>
<reference evidence="22" key="1">
    <citation type="submission" date="2019-10" db="EMBL/GenBank/DDBJ databases">
        <title>The sequence and de novo assembly of the wild yak genome.</title>
        <authorList>
            <person name="Liu Y."/>
        </authorList>
    </citation>
    <scope>NUCLEOTIDE SEQUENCE [LARGE SCALE GENOMIC DNA]</scope>
    <source>
        <strain evidence="22">WY2019</strain>
    </source>
</reference>
<dbReference type="GO" id="GO:0016788">
    <property type="term" value="F:hydrolase activity, acting on ester bonds"/>
    <property type="evidence" value="ECO:0007669"/>
    <property type="project" value="InterPro"/>
</dbReference>
<dbReference type="GO" id="GO:0006289">
    <property type="term" value="P:nucleotide-excision repair"/>
    <property type="evidence" value="ECO:0007669"/>
    <property type="project" value="InterPro"/>
</dbReference>
<evidence type="ECO:0000256" key="1">
    <source>
        <dbReference type="ARBA" id="ARBA00001946"/>
    </source>
</evidence>
<name>A0A6B0RIH5_9CETA</name>
<feature type="domain" description="XPG-I" evidence="20">
    <location>
        <begin position="1258"/>
        <end position="1327"/>
    </location>
</feature>
<feature type="compositionally biased region" description="Acidic residues" evidence="19">
    <location>
        <begin position="1119"/>
        <end position="1130"/>
    </location>
</feature>
<comment type="subcellular location">
    <subcellularLocation>
        <location evidence="3">Chromosome</location>
    </subcellularLocation>
    <subcellularLocation>
        <location evidence="2">Nucleus</location>
    </subcellularLocation>
</comment>
<evidence type="ECO:0000259" key="21">
    <source>
        <dbReference type="SMART" id="SM00485"/>
    </source>
</evidence>
<dbReference type="InterPro" id="IPR008918">
    <property type="entry name" value="HhH2"/>
</dbReference>
<evidence type="ECO:0000256" key="11">
    <source>
        <dbReference type="ARBA" id="ARBA00022763"/>
    </source>
</evidence>
<keyword evidence="11" id="KW-0227">DNA damage</keyword>
<dbReference type="SMART" id="SM00279">
    <property type="entry name" value="HhH2"/>
    <property type="match status" value="1"/>
</dbReference>
<feature type="region of interest" description="Disordered" evidence="19">
    <location>
        <begin position="946"/>
        <end position="1205"/>
    </location>
</feature>
<comment type="similarity">
    <text evidence="4">Belongs to the XPG/RAD2 endonuclease family. XPG subfamily.</text>
</comment>
<keyword evidence="12" id="KW-0378">Hydrolase</keyword>
<dbReference type="Pfam" id="PF00752">
    <property type="entry name" value="XPG_N"/>
    <property type="match status" value="1"/>
</dbReference>
<dbReference type="GO" id="GO:0009411">
    <property type="term" value="P:response to UV"/>
    <property type="evidence" value="ECO:0007669"/>
    <property type="project" value="UniProtKB-ARBA"/>
</dbReference>
<evidence type="ECO:0000259" key="20">
    <source>
        <dbReference type="SMART" id="SM00484"/>
    </source>
</evidence>
<dbReference type="CDD" id="cd09868">
    <property type="entry name" value="PIN_XPG_RAD2"/>
    <property type="match status" value="2"/>
</dbReference>
<feature type="compositionally biased region" description="Low complexity" evidence="19">
    <location>
        <begin position="1011"/>
        <end position="1021"/>
    </location>
</feature>
<evidence type="ECO:0000256" key="7">
    <source>
        <dbReference type="ARBA" id="ARBA00022691"/>
    </source>
</evidence>
<keyword evidence="5" id="KW-0158">Chromosome</keyword>
<keyword evidence="15" id="KW-0234">DNA repair</keyword>
<dbReference type="Gene3D" id="3.40.50.150">
    <property type="entry name" value="Vaccinia Virus protein VP39"/>
    <property type="match status" value="1"/>
</dbReference>
<feature type="region of interest" description="Disordered" evidence="19">
    <location>
        <begin position="438"/>
        <end position="460"/>
    </location>
</feature>
<evidence type="ECO:0000313" key="23">
    <source>
        <dbReference type="Proteomes" id="UP000322234"/>
    </source>
</evidence>
<dbReference type="SUPFAM" id="SSF47807">
    <property type="entry name" value="5' to 3' exonuclease, C-terminal subdomain"/>
    <property type="match status" value="1"/>
</dbReference>
<dbReference type="FunFam" id="3.40.50.1010:FF:000023">
    <property type="entry name" value="DNA repair protein complementing XP-G cells"/>
    <property type="match status" value="1"/>
</dbReference>
<dbReference type="SUPFAM" id="SSF88723">
    <property type="entry name" value="PIN domain-like"/>
    <property type="match status" value="1"/>
</dbReference>
<feature type="region of interest" description="Disordered" evidence="19">
    <location>
        <begin position="610"/>
        <end position="637"/>
    </location>
</feature>
<evidence type="ECO:0000256" key="14">
    <source>
        <dbReference type="ARBA" id="ARBA00023125"/>
    </source>
</evidence>
<dbReference type="GO" id="GO:0004520">
    <property type="term" value="F:DNA endonuclease activity"/>
    <property type="evidence" value="ECO:0007669"/>
    <property type="project" value="TreeGrafter"/>
</dbReference>
<keyword evidence="7" id="KW-0949">S-adenosyl-L-methionine</keyword>
<dbReference type="PRINTS" id="PR00066">
    <property type="entry name" value="XRODRMPGMNTG"/>
</dbReference>
<dbReference type="FunFam" id="1.10.150.20:FF:000037">
    <property type="entry name" value="DNA repair protein complementing XP-G cells homolog"/>
    <property type="match status" value="1"/>
</dbReference>
<evidence type="ECO:0000256" key="18">
    <source>
        <dbReference type="ARBA" id="ARBA00071999"/>
    </source>
</evidence>
<dbReference type="FunFam" id="3.40.50.1010:FF:000022">
    <property type="entry name" value="DNA repair protein complementing XP-G cells homolog"/>
    <property type="match status" value="1"/>
</dbReference>
<feature type="compositionally biased region" description="Basic and acidic residues" evidence="19">
    <location>
        <begin position="1089"/>
        <end position="1103"/>
    </location>
</feature>
<dbReference type="InterPro" id="IPR019974">
    <property type="entry name" value="XPG_CS"/>
</dbReference>
<feature type="compositionally biased region" description="Polar residues" evidence="19">
    <location>
        <begin position="1136"/>
        <end position="1145"/>
    </location>
</feature>
<gene>
    <name evidence="22" type="ORF">E5288_WYG011494</name>
</gene>
<feature type="region of interest" description="Disordered" evidence="19">
    <location>
        <begin position="761"/>
        <end position="915"/>
    </location>
</feature>
<dbReference type="GO" id="GO:0032259">
    <property type="term" value="P:methylation"/>
    <property type="evidence" value="ECO:0007669"/>
    <property type="project" value="UniProtKB-KW"/>
</dbReference>
<dbReference type="SMART" id="SM00485">
    <property type="entry name" value="XPGN"/>
    <property type="match status" value="1"/>
</dbReference>
<keyword evidence="13" id="KW-0460">Magnesium</keyword>
<dbReference type="GO" id="GO:0046872">
    <property type="term" value="F:metal ion binding"/>
    <property type="evidence" value="ECO:0007669"/>
    <property type="project" value="UniProtKB-KW"/>
</dbReference>
<dbReference type="SMART" id="SM00484">
    <property type="entry name" value="XPGI"/>
    <property type="match status" value="1"/>
</dbReference>
<evidence type="ECO:0000256" key="4">
    <source>
        <dbReference type="ARBA" id="ARBA00005283"/>
    </source>
</evidence>
<dbReference type="GO" id="GO:0005634">
    <property type="term" value="C:nucleus"/>
    <property type="evidence" value="ECO:0007669"/>
    <property type="project" value="UniProtKB-SubCell"/>
</dbReference>
<feature type="compositionally biased region" description="Polar residues" evidence="19">
    <location>
        <begin position="1061"/>
        <end position="1071"/>
    </location>
</feature>
<dbReference type="NCBIfam" id="TIGR00600">
    <property type="entry name" value="rad2"/>
    <property type="match status" value="1"/>
</dbReference>
<dbReference type="InterPro" id="IPR019410">
    <property type="entry name" value="Methyltransf_16"/>
</dbReference>
<evidence type="ECO:0000256" key="13">
    <source>
        <dbReference type="ARBA" id="ARBA00022842"/>
    </source>
</evidence>